<sequence>MATNEKSDTSNKNDSLSEAEKFLESLNLSSESQPDANTTKAPSASSTTDHKEIMSFLDEIAQYPGAHADSTAASKQEQQQQQQQQASTTTTNTHDESTSNNDAADSNSGGGWMAWGNNLWSQAVKTTTEQINKSGVELPSTAKLLEDRVKQFVNKENLGKLGSELRNLTTTLLETVAPPISEHELVEVFLSHDMVGYVGLEALVYRAFARVMEQTESGHVVVRKVGDKEEEEPTTTRNLNLCEGLVEGTKLAKANLDHLIKTHYKAPEQKTTYTPQSGAVPVINCPVFLAIQPVSLQDPEDGPQVIYIVLLVDPTHQLRFKTYSQSMPQSWLDVPYEESEWVEDKMVEMIRMAVTTIAQDYVYTRMTGAEKEMARMAAAAHQQQQAASSSSSPSPAATTEETPSTAENPSKDEQPEKKK</sequence>
<protein>
    <recommendedName>
        <fullName evidence="4">Maintenance of telomere capping protein 1</fullName>
    </recommendedName>
</protein>
<dbReference type="InterPro" id="IPR018814">
    <property type="entry name" value="DUF5427"/>
</dbReference>
<dbReference type="Pfam" id="PF10310">
    <property type="entry name" value="DUF5427"/>
    <property type="match status" value="1"/>
</dbReference>
<feature type="compositionally biased region" description="Basic and acidic residues" evidence="1">
    <location>
        <begin position="1"/>
        <end position="11"/>
    </location>
</feature>
<feature type="compositionally biased region" description="Polar residues" evidence="1">
    <location>
        <begin position="26"/>
        <end position="47"/>
    </location>
</feature>
<feature type="compositionally biased region" description="Basic and acidic residues" evidence="1">
    <location>
        <begin position="409"/>
        <end position="419"/>
    </location>
</feature>
<evidence type="ECO:0000313" key="2">
    <source>
        <dbReference type="EMBL" id="KAJ8663607.1"/>
    </source>
</evidence>
<proteinExistence type="predicted"/>
<dbReference type="EMBL" id="JARTCD010000002">
    <property type="protein sequence ID" value="KAJ8663607.1"/>
    <property type="molecule type" value="Genomic_DNA"/>
</dbReference>
<dbReference type="AlphaFoldDB" id="A0AAD7Y4F3"/>
<dbReference type="PANTHER" id="PTHR28265:SF1">
    <property type="entry name" value="MAINTENANCE OF TELOMERE CAPPING PROTEIN 1"/>
    <property type="match status" value="1"/>
</dbReference>
<dbReference type="Proteomes" id="UP001234581">
    <property type="component" value="Unassembled WGS sequence"/>
</dbReference>
<comment type="caution">
    <text evidence="2">The sequence shown here is derived from an EMBL/GenBank/DDBJ whole genome shotgun (WGS) entry which is preliminary data.</text>
</comment>
<evidence type="ECO:0008006" key="4">
    <source>
        <dbReference type="Google" id="ProtNLM"/>
    </source>
</evidence>
<accession>A0AAD7Y4F3</accession>
<feature type="compositionally biased region" description="Low complexity" evidence="1">
    <location>
        <begin position="70"/>
        <end position="107"/>
    </location>
</feature>
<dbReference type="PANTHER" id="PTHR28265">
    <property type="entry name" value="MAINTENANCE OF TELOMERE CAPPING PROTEIN 1"/>
    <property type="match status" value="1"/>
</dbReference>
<reference evidence="2 3" key="1">
    <citation type="submission" date="2023-03" db="EMBL/GenBank/DDBJ databases">
        <title>Genome sequence of Lichtheimia ornata CBS 291.66.</title>
        <authorList>
            <person name="Mohabir J.T."/>
            <person name="Shea T.P."/>
            <person name="Kurbessoian T."/>
            <person name="Berby B."/>
            <person name="Fontaine J."/>
            <person name="Livny J."/>
            <person name="Gnirke A."/>
            <person name="Stajich J.E."/>
            <person name="Cuomo C.A."/>
        </authorList>
    </citation>
    <scope>NUCLEOTIDE SEQUENCE [LARGE SCALE GENOMIC DNA]</scope>
    <source>
        <strain evidence="2">CBS 291.66</strain>
    </source>
</reference>
<feature type="region of interest" description="Disordered" evidence="1">
    <location>
        <begin position="374"/>
        <end position="419"/>
    </location>
</feature>
<gene>
    <name evidence="2" type="ORF">O0I10_000853</name>
</gene>
<dbReference type="GeneID" id="83208273"/>
<evidence type="ECO:0000256" key="1">
    <source>
        <dbReference type="SAM" id="MobiDB-lite"/>
    </source>
</evidence>
<dbReference type="RefSeq" id="XP_058348519.1">
    <property type="nucleotide sequence ID" value="XM_058480955.1"/>
</dbReference>
<keyword evidence="3" id="KW-1185">Reference proteome</keyword>
<evidence type="ECO:0000313" key="3">
    <source>
        <dbReference type="Proteomes" id="UP001234581"/>
    </source>
</evidence>
<name>A0AAD7Y4F3_9FUNG</name>
<feature type="compositionally biased region" description="Low complexity" evidence="1">
    <location>
        <begin position="377"/>
        <end position="408"/>
    </location>
</feature>
<organism evidence="2 3">
    <name type="scientific">Lichtheimia ornata</name>
    <dbReference type="NCBI Taxonomy" id="688661"/>
    <lineage>
        <taxon>Eukaryota</taxon>
        <taxon>Fungi</taxon>
        <taxon>Fungi incertae sedis</taxon>
        <taxon>Mucoromycota</taxon>
        <taxon>Mucoromycotina</taxon>
        <taxon>Mucoromycetes</taxon>
        <taxon>Mucorales</taxon>
        <taxon>Lichtheimiaceae</taxon>
        <taxon>Lichtheimia</taxon>
    </lineage>
</organism>
<feature type="region of interest" description="Disordered" evidence="1">
    <location>
        <begin position="1"/>
        <end position="111"/>
    </location>
</feature>